<proteinExistence type="predicted"/>
<dbReference type="PANTHER" id="PTHR22946">
    <property type="entry name" value="DIENELACTONE HYDROLASE DOMAIN-CONTAINING PROTEIN-RELATED"/>
    <property type="match status" value="1"/>
</dbReference>
<reference evidence="3 4" key="1">
    <citation type="submission" date="2016-10" db="EMBL/GenBank/DDBJ databases">
        <authorList>
            <person name="de Groot N.N."/>
        </authorList>
    </citation>
    <scope>NUCLEOTIDE SEQUENCE [LARGE SCALE GENOMIC DNA]</scope>
    <source>
        <strain evidence="3 4">GAS232</strain>
    </source>
</reference>
<gene>
    <name evidence="3" type="ORF">SAMN05444167_1620</name>
</gene>
<keyword evidence="1" id="KW-0732">Signal</keyword>
<accession>A0A1G7IYN3</accession>
<sequence length="469" mass="51227">MIGGLVFFLLMRISSCLSVAVLIAVSTSTNLQAQVAAGGGGVPRPDQFFSVQAPFNSGIFVKPGKELSAAQIKKRDEAWRAEIRKQLFVPDPLPALQAKVWSTFSPTPGVLADRVTYSTANGMRVPAIVYRPDPRTTHWKGKLPGVVVVNGHGNDKFGWYAFYSGILFAKAGAVAVTYDQIGEGERNAHKASRQSPAEHDKVVDLPHWGQRLAGLMQVDAMQGVSYLRSLPQVDPQRIGMVGYSLGSLIAGITGAIDLRIHAIVLSGGGVYDGPHEYYDSNKLPCQTPPYLSLGVLGDRGAILYALNAARGPLYVMNGESDTVMKMADHPQPWFDAVRARAIALNGNDRNMFTNIMYPGISHRTSWVNLDGMLWLNQQLHFALWDEAAIRAAGTTHISKWISANNVDISPTYFREDREGGLDAVGQGFPAIPRKDLMVLPDAEWEQQKNTLIYDAWAAKARALEEGKAQ</sequence>
<protein>
    <submittedName>
        <fullName evidence="3">Acetyl xylan esterase (AXE1)</fullName>
    </submittedName>
</protein>
<evidence type="ECO:0000256" key="1">
    <source>
        <dbReference type="SAM" id="SignalP"/>
    </source>
</evidence>
<dbReference type="PANTHER" id="PTHR22946:SF0">
    <property type="entry name" value="DIENELACTONE HYDROLASE DOMAIN-CONTAINING PROTEIN"/>
    <property type="match status" value="1"/>
</dbReference>
<keyword evidence="4" id="KW-1185">Reference proteome</keyword>
<dbReference type="SUPFAM" id="SSF53474">
    <property type="entry name" value="alpha/beta-Hydrolases"/>
    <property type="match status" value="1"/>
</dbReference>
<dbReference type="OrthoDB" id="8183145at2"/>
<dbReference type="EMBL" id="LT629690">
    <property type="protein sequence ID" value="SDF17664.1"/>
    <property type="molecule type" value="Genomic_DNA"/>
</dbReference>
<organism evidence="3 4">
    <name type="scientific">Terriglobus roseus</name>
    <dbReference type="NCBI Taxonomy" id="392734"/>
    <lineage>
        <taxon>Bacteria</taxon>
        <taxon>Pseudomonadati</taxon>
        <taxon>Acidobacteriota</taxon>
        <taxon>Terriglobia</taxon>
        <taxon>Terriglobales</taxon>
        <taxon>Acidobacteriaceae</taxon>
        <taxon>Terriglobus</taxon>
    </lineage>
</organism>
<dbReference type="Proteomes" id="UP000182427">
    <property type="component" value="Chromosome I"/>
</dbReference>
<feature type="signal peptide" evidence="1">
    <location>
        <begin position="1"/>
        <end position="33"/>
    </location>
</feature>
<dbReference type="Pfam" id="PF05448">
    <property type="entry name" value="AXE1"/>
    <property type="match status" value="1"/>
</dbReference>
<dbReference type="InterPro" id="IPR008391">
    <property type="entry name" value="AXE1_dom"/>
</dbReference>
<feature type="domain" description="Acetyl xylan esterase" evidence="2">
    <location>
        <begin position="107"/>
        <end position="264"/>
    </location>
</feature>
<evidence type="ECO:0000313" key="3">
    <source>
        <dbReference type="EMBL" id="SDF17664.1"/>
    </source>
</evidence>
<dbReference type="InterPro" id="IPR050261">
    <property type="entry name" value="FrsA_esterase"/>
</dbReference>
<feature type="chain" id="PRO_5009241471" evidence="1">
    <location>
        <begin position="34"/>
        <end position="469"/>
    </location>
</feature>
<evidence type="ECO:0000259" key="2">
    <source>
        <dbReference type="Pfam" id="PF05448"/>
    </source>
</evidence>
<dbReference type="Gene3D" id="3.40.50.1820">
    <property type="entry name" value="alpha/beta hydrolase"/>
    <property type="match status" value="1"/>
</dbReference>
<dbReference type="InterPro" id="IPR029058">
    <property type="entry name" value="AB_hydrolase_fold"/>
</dbReference>
<dbReference type="RefSeq" id="WP_083344678.1">
    <property type="nucleotide sequence ID" value="NZ_LT629690.1"/>
</dbReference>
<evidence type="ECO:0000313" key="4">
    <source>
        <dbReference type="Proteomes" id="UP000182427"/>
    </source>
</evidence>
<name>A0A1G7IYN3_9BACT</name>
<dbReference type="AlphaFoldDB" id="A0A1G7IYN3"/>